<protein>
    <submittedName>
        <fullName evidence="1">Uncharacterized protein</fullName>
    </submittedName>
</protein>
<proteinExistence type="predicted"/>
<accession>A0AAE1QDY1</accession>
<evidence type="ECO:0000313" key="2">
    <source>
        <dbReference type="Proteomes" id="UP001292094"/>
    </source>
</evidence>
<gene>
    <name evidence="1" type="ORF">Pmani_005761</name>
</gene>
<name>A0AAE1QDY1_9EUCA</name>
<dbReference type="EMBL" id="JAWZYT010000434">
    <property type="protein sequence ID" value="KAK4323527.1"/>
    <property type="molecule type" value="Genomic_DNA"/>
</dbReference>
<reference evidence="1" key="1">
    <citation type="submission" date="2023-11" db="EMBL/GenBank/DDBJ databases">
        <title>Genome assemblies of two species of porcelain crab, Petrolisthes cinctipes and Petrolisthes manimaculis (Anomura: Porcellanidae).</title>
        <authorList>
            <person name="Angst P."/>
        </authorList>
    </citation>
    <scope>NUCLEOTIDE SEQUENCE</scope>
    <source>
        <strain evidence="1">PB745_02</strain>
        <tissue evidence="1">Gill</tissue>
    </source>
</reference>
<dbReference type="AlphaFoldDB" id="A0AAE1QDY1"/>
<organism evidence="1 2">
    <name type="scientific">Petrolisthes manimaculis</name>
    <dbReference type="NCBI Taxonomy" id="1843537"/>
    <lineage>
        <taxon>Eukaryota</taxon>
        <taxon>Metazoa</taxon>
        <taxon>Ecdysozoa</taxon>
        <taxon>Arthropoda</taxon>
        <taxon>Crustacea</taxon>
        <taxon>Multicrustacea</taxon>
        <taxon>Malacostraca</taxon>
        <taxon>Eumalacostraca</taxon>
        <taxon>Eucarida</taxon>
        <taxon>Decapoda</taxon>
        <taxon>Pleocyemata</taxon>
        <taxon>Anomura</taxon>
        <taxon>Galatheoidea</taxon>
        <taxon>Porcellanidae</taxon>
        <taxon>Petrolisthes</taxon>
    </lineage>
</organism>
<comment type="caution">
    <text evidence="1">The sequence shown here is derived from an EMBL/GenBank/DDBJ whole genome shotgun (WGS) entry which is preliminary data.</text>
</comment>
<dbReference type="Proteomes" id="UP001292094">
    <property type="component" value="Unassembled WGS sequence"/>
</dbReference>
<keyword evidence="2" id="KW-1185">Reference proteome</keyword>
<evidence type="ECO:0000313" key="1">
    <source>
        <dbReference type="EMBL" id="KAK4323527.1"/>
    </source>
</evidence>
<sequence>MRSHQGGNWRSTRVARPINLTRSWGLRRKGKSGGGGGCEARCGCWWMWGKMWMLDVGNMWLMKEGQDVDAVGY</sequence>